<dbReference type="SUPFAM" id="SSF52540">
    <property type="entry name" value="P-loop containing nucleoside triphosphate hydrolases"/>
    <property type="match status" value="1"/>
</dbReference>
<sequence length="325" mass="35751">MNNNKLLLQVKNLKTQFFTKDGIVKAVDGISFDLHEGEALGIVGESGCGKSVSSLSIMRLIPNPPGKIVNGEVIFQNQDLVKIKESAIREIRGNKISMIFQDPMTSLNPVLTIGRQLSEGLELHLKLSKDEAQKRSLRLLEMVGIPAPALRINNYPHQFSGGMRQRVMIAMALSCNPKLLLADEPTTALDVTIQAQILRLIKQLCYDLGTAVVLITHDLGVVAGMTNRIIVMYAGRIIESATTARLFANPKHPYTLGLLKSVPRLDEERKTKLESIEGMPPDLTSVAPGCSFAPRCKFYDGLCKESPPELVEIEEGHKVACWAIK</sequence>
<proteinExistence type="inferred from homology"/>
<dbReference type="SMART" id="SM00382">
    <property type="entry name" value="AAA"/>
    <property type="match status" value="1"/>
</dbReference>
<dbReference type="FunFam" id="3.40.50.300:FF:000016">
    <property type="entry name" value="Oligopeptide ABC transporter ATP-binding component"/>
    <property type="match status" value="1"/>
</dbReference>
<evidence type="ECO:0000256" key="2">
    <source>
        <dbReference type="ARBA" id="ARBA00005417"/>
    </source>
</evidence>
<evidence type="ECO:0000256" key="4">
    <source>
        <dbReference type="ARBA" id="ARBA00022475"/>
    </source>
</evidence>
<evidence type="ECO:0000256" key="5">
    <source>
        <dbReference type="ARBA" id="ARBA00022741"/>
    </source>
</evidence>
<evidence type="ECO:0000313" key="10">
    <source>
        <dbReference type="Proteomes" id="UP000772181"/>
    </source>
</evidence>
<dbReference type="Pfam" id="PF00005">
    <property type="entry name" value="ABC_tran"/>
    <property type="match status" value="1"/>
</dbReference>
<dbReference type="GO" id="GO:0005886">
    <property type="term" value="C:plasma membrane"/>
    <property type="evidence" value="ECO:0007669"/>
    <property type="project" value="UniProtKB-SubCell"/>
</dbReference>
<dbReference type="Proteomes" id="UP000772181">
    <property type="component" value="Unassembled WGS sequence"/>
</dbReference>
<dbReference type="InterPro" id="IPR017871">
    <property type="entry name" value="ABC_transporter-like_CS"/>
</dbReference>
<dbReference type="GO" id="GO:0005524">
    <property type="term" value="F:ATP binding"/>
    <property type="evidence" value="ECO:0007669"/>
    <property type="project" value="UniProtKB-KW"/>
</dbReference>
<dbReference type="PANTHER" id="PTHR43297:SF2">
    <property type="entry name" value="DIPEPTIDE TRANSPORT ATP-BINDING PROTEIN DPPD"/>
    <property type="match status" value="1"/>
</dbReference>
<dbReference type="PROSITE" id="PS00211">
    <property type="entry name" value="ABC_TRANSPORTER_1"/>
    <property type="match status" value="1"/>
</dbReference>
<evidence type="ECO:0000313" key="9">
    <source>
        <dbReference type="EMBL" id="MBI4596217.1"/>
    </source>
</evidence>
<comment type="subcellular location">
    <subcellularLocation>
        <location evidence="1">Cell inner membrane</location>
        <topology evidence="1">Peripheral membrane protein</topology>
    </subcellularLocation>
</comment>
<keyword evidence="5" id="KW-0547">Nucleotide-binding</keyword>
<dbReference type="EMBL" id="JACQWF010000335">
    <property type="protein sequence ID" value="MBI4596217.1"/>
    <property type="molecule type" value="Genomic_DNA"/>
</dbReference>
<evidence type="ECO:0000256" key="3">
    <source>
        <dbReference type="ARBA" id="ARBA00022448"/>
    </source>
</evidence>
<evidence type="ECO:0000259" key="8">
    <source>
        <dbReference type="PROSITE" id="PS50893"/>
    </source>
</evidence>
<dbReference type="NCBIfam" id="TIGR01727">
    <property type="entry name" value="oligo_HPY"/>
    <property type="match status" value="1"/>
</dbReference>
<comment type="similarity">
    <text evidence="2">Belongs to the ABC transporter superfamily.</text>
</comment>
<keyword evidence="7" id="KW-0472">Membrane</keyword>
<name>A0A933GMA8_UNCTE</name>
<gene>
    <name evidence="9" type="ORF">HY730_07580</name>
</gene>
<keyword evidence="4" id="KW-1003">Cell membrane</keyword>
<organism evidence="9 10">
    <name type="scientific">Tectimicrobiota bacterium</name>
    <dbReference type="NCBI Taxonomy" id="2528274"/>
    <lineage>
        <taxon>Bacteria</taxon>
        <taxon>Pseudomonadati</taxon>
        <taxon>Nitrospinota/Tectimicrobiota group</taxon>
        <taxon>Candidatus Tectimicrobiota</taxon>
    </lineage>
</organism>
<dbReference type="Gene3D" id="3.40.50.300">
    <property type="entry name" value="P-loop containing nucleotide triphosphate hydrolases"/>
    <property type="match status" value="1"/>
</dbReference>
<accession>A0A933GMA8</accession>
<reference evidence="9" key="1">
    <citation type="submission" date="2020-07" db="EMBL/GenBank/DDBJ databases">
        <title>Huge and variable diversity of episymbiotic CPR bacteria and DPANN archaea in groundwater ecosystems.</title>
        <authorList>
            <person name="He C.Y."/>
            <person name="Keren R."/>
            <person name="Whittaker M."/>
            <person name="Farag I.F."/>
            <person name="Doudna J."/>
            <person name="Cate J.H.D."/>
            <person name="Banfield J.F."/>
        </authorList>
    </citation>
    <scope>NUCLEOTIDE SEQUENCE</scope>
    <source>
        <strain evidence="9">NC_groundwater_1482_Ag_S-0.65um_47_24</strain>
    </source>
</reference>
<dbReference type="CDD" id="cd03257">
    <property type="entry name" value="ABC_NikE_OppD_transporters"/>
    <property type="match status" value="1"/>
</dbReference>
<evidence type="ECO:0000256" key="6">
    <source>
        <dbReference type="ARBA" id="ARBA00022840"/>
    </source>
</evidence>
<comment type="caution">
    <text evidence="9">The sequence shown here is derived from an EMBL/GenBank/DDBJ whole genome shotgun (WGS) entry which is preliminary data.</text>
</comment>
<keyword evidence="6 9" id="KW-0067">ATP-binding</keyword>
<keyword evidence="3" id="KW-0813">Transport</keyword>
<dbReference type="PANTHER" id="PTHR43297">
    <property type="entry name" value="OLIGOPEPTIDE TRANSPORT ATP-BINDING PROTEIN APPD"/>
    <property type="match status" value="1"/>
</dbReference>
<evidence type="ECO:0000256" key="1">
    <source>
        <dbReference type="ARBA" id="ARBA00004417"/>
    </source>
</evidence>
<dbReference type="AlphaFoldDB" id="A0A933GMA8"/>
<dbReference type="GO" id="GO:0015833">
    <property type="term" value="P:peptide transport"/>
    <property type="evidence" value="ECO:0007669"/>
    <property type="project" value="InterPro"/>
</dbReference>
<dbReference type="Pfam" id="PF08352">
    <property type="entry name" value="oligo_HPY"/>
    <property type="match status" value="1"/>
</dbReference>
<protein>
    <submittedName>
        <fullName evidence="9">ABC transporter ATP-binding protein</fullName>
    </submittedName>
</protein>
<dbReference type="InterPro" id="IPR003439">
    <property type="entry name" value="ABC_transporter-like_ATP-bd"/>
</dbReference>
<dbReference type="InterPro" id="IPR013563">
    <property type="entry name" value="Oligopep_ABC_C"/>
</dbReference>
<dbReference type="PROSITE" id="PS50893">
    <property type="entry name" value="ABC_TRANSPORTER_2"/>
    <property type="match status" value="1"/>
</dbReference>
<dbReference type="InterPro" id="IPR027417">
    <property type="entry name" value="P-loop_NTPase"/>
</dbReference>
<feature type="domain" description="ABC transporter" evidence="8">
    <location>
        <begin position="8"/>
        <end position="259"/>
    </location>
</feature>
<dbReference type="GO" id="GO:0016887">
    <property type="term" value="F:ATP hydrolysis activity"/>
    <property type="evidence" value="ECO:0007669"/>
    <property type="project" value="InterPro"/>
</dbReference>
<dbReference type="InterPro" id="IPR050388">
    <property type="entry name" value="ABC_Ni/Peptide_Import"/>
</dbReference>
<dbReference type="InterPro" id="IPR003593">
    <property type="entry name" value="AAA+_ATPase"/>
</dbReference>
<evidence type="ECO:0000256" key="7">
    <source>
        <dbReference type="ARBA" id="ARBA00023136"/>
    </source>
</evidence>